<dbReference type="Proteomes" id="UP000652761">
    <property type="component" value="Unassembled WGS sequence"/>
</dbReference>
<organism evidence="1 2">
    <name type="scientific">Colocasia esculenta</name>
    <name type="common">Wild taro</name>
    <name type="synonym">Arum esculentum</name>
    <dbReference type="NCBI Taxonomy" id="4460"/>
    <lineage>
        <taxon>Eukaryota</taxon>
        <taxon>Viridiplantae</taxon>
        <taxon>Streptophyta</taxon>
        <taxon>Embryophyta</taxon>
        <taxon>Tracheophyta</taxon>
        <taxon>Spermatophyta</taxon>
        <taxon>Magnoliopsida</taxon>
        <taxon>Liliopsida</taxon>
        <taxon>Araceae</taxon>
        <taxon>Aroideae</taxon>
        <taxon>Colocasieae</taxon>
        <taxon>Colocasia</taxon>
    </lineage>
</organism>
<dbReference type="EMBL" id="NMUH01011357">
    <property type="protein sequence ID" value="MQM21647.1"/>
    <property type="molecule type" value="Genomic_DNA"/>
</dbReference>
<evidence type="ECO:0000313" key="2">
    <source>
        <dbReference type="Proteomes" id="UP000652761"/>
    </source>
</evidence>
<sequence length="193" mass="21721">MLPKRNLGAGPEISECILLPTGSKCQFRIGALWAVPIFGQTNICVLPKSTTIGVLVHTLRSGILAPKWNFVKPGSYRPSRSADSELWSHKRFRCLGGKGGNKLEGVTISVMFVNPYQRLGRRSRVELNTTSDRRERLTPCVGSVTDSRNRGRRYCQKTLESERWSARIALLECETKRLGEEISHPVEHDFRSP</sequence>
<gene>
    <name evidence="1" type="ORF">Taro_054692</name>
</gene>
<keyword evidence="2" id="KW-1185">Reference proteome</keyword>
<dbReference type="AlphaFoldDB" id="A0A843XRZ9"/>
<accession>A0A843XRZ9</accession>
<comment type="caution">
    <text evidence="1">The sequence shown here is derived from an EMBL/GenBank/DDBJ whole genome shotgun (WGS) entry which is preliminary data.</text>
</comment>
<name>A0A843XRZ9_COLES</name>
<evidence type="ECO:0000313" key="1">
    <source>
        <dbReference type="EMBL" id="MQM21647.1"/>
    </source>
</evidence>
<reference evidence="1" key="1">
    <citation type="submission" date="2017-07" db="EMBL/GenBank/DDBJ databases">
        <title>Taro Niue Genome Assembly and Annotation.</title>
        <authorList>
            <person name="Atibalentja N."/>
            <person name="Keating K."/>
            <person name="Fields C.J."/>
        </authorList>
    </citation>
    <scope>NUCLEOTIDE SEQUENCE</scope>
    <source>
        <strain evidence="1">Niue_2</strain>
        <tissue evidence="1">Leaf</tissue>
    </source>
</reference>
<proteinExistence type="predicted"/>
<protein>
    <submittedName>
        <fullName evidence="1">Uncharacterized protein</fullName>
    </submittedName>
</protein>